<organism evidence="2 3">
    <name type="scientific">Tardiphaga alba</name>
    <dbReference type="NCBI Taxonomy" id="340268"/>
    <lineage>
        <taxon>Bacteria</taxon>
        <taxon>Pseudomonadati</taxon>
        <taxon>Pseudomonadota</taxon>
        <taxon>Alphaproteobacteria</taxon>
        <taxon>Hyphomicrobiales</taxon>
        <taxon>Nitrobacteraceae</taxon>
        <taxon>Tardiphaga</taxon>
    </lineage>
</organism>
<reference evidence="2 3" key="1">
    <citation type="submission" date="2019-02" db="EMBL/GenBank/DDBJ databases">
        <title>Emended description of the genus Rhodopseudomonas and description of Rhodopseudomonas albus sp. nov., a non-phototrophic, heavy-metal-tolerant bacterium isolated from garden soil.</title>
        <authorList>
            <person name="Bao Z."/>
            <person name="Cao W.W."/>
            <person name="Sato Y."/>
            <person name="Nishizawa T."/>
            <person name="Zhao J."/>
            <person name="Guo Y."/>
            <person name="Ohta H."/>
        </authorList>
    </citation>
    <scope>NUCLEOTIDE SEQUENCE [LARGE SCALE GENOMIC DNA]</scope>
    <source>
        <strain evidence="2 3">SK50-23</strain>
    </source>
</reference>
<gene>
    <name evidence="2" type="ORF">RPMA_26570</name>
</gene>
<accession>A0ABX8AFD5</accession>
<dbReference type="RefSeq" id="WP_211913865.1">
    <property type="nucleotide sequence ID" value="NZ_CP036498.1"/>
</dbReference>
<protein>
    <submittedName>
        <fullName evidence="2">Uncharacterized protein</fullName>
    </submittedName>
</protein>
<keyword evidence="3" id="KW-1185">Reference proteome</keyword>
<proteinExistence type="predicted"/>
<evidence type="ECO:0000313" key="2">
    <source>
        <dbReference type="EMBL" id="QUS41992.1"/>
    </source>
</evidence>
<dbReference type="EMBL" id="CP036498">
    <property type="protein sequence ID" value="QUS41992.1"/>
    <property type="molecule type" value="Genomic_DNA"/>
</dbReference>
<sequence length="64" mass="6867">MSEATLIFPNMRGGCATVDGKVHALFRVNGRRPGLKSLMSSRDRKDQTPCDQSALTTDGGPSET</sequence>
<dbReference type="Proteomes" id="UP000682843">
    <property type="component" value="Chromosome"/>
</dbReference>
<feature type="region of interest" description="Disordered" evidence="1">
    <location>
        <begin position="34"/>
        <end position="64"/>
    </location>
</feature>
<evidence type="ECO:0000313" key="3">
    <source>
        <dbReference type="Proteomes" id="UP000682843"/>
    </source>
</evidence>
<evidence type="ECO:0000256" key="1">
    <source>
        <dbReference type="SAM" id="MobiDB-lite"/>
    </source>
</evidence>
<name>A0ABX8AFD5_9BRAD</name>